<dbReference type="Pfam" id="PF24711">
    <property type="entry name" value="YxiG"/>
    <property type="match status" value="1"/>
</dbReference>
<reference evidence="1" key="2">
    <citation type="submission" date="2024-03" db="EMBL/GenBank/DDBJ databases">
        <title>The Genome Sequence of Enterococcus sp. DIV0205d.</title>
        <authorList>
            <consortium name="The Broad Institute Genomics Platform"/>
            <consortium name="The Broad Institute Microbial Omics Core"/>
            <consortium name="The Broad Institute Genomic Center for Infectious Diseases"/>
            <person name="Earl A."/>
            <person name="Manson A."/>
            <person name="Gilmore M."/>
            <person name="Schwartman J."/>
            <person name="Shea T."/>
            <person name="Abouelleil A."/>
            <person name="Cao P."/>
            <person name="Chapman S."/>
            <person name="Cusick C."/>
            <person name="Young S."/>
            <person name="Neafsey D."/>
            <person name="Nusbaum C."/>
            <person name="Birren B."/>
        </authorList>
    </citation>
    <scope>NUCLEOTIDE SEQUENCE</scope>
    <source>
        <strain evidence="1">7F3_DIV0205</strain>
    </source>
</reference>
<dbReference type="Proteomes" id="UP000194948">
    <property type="component" value="Chromosome"/>
</dbReference>
<organism evidence="1 2">
    <name type="scientific">Candidatus Enterococcus palustris</name>
    <dbReference type="NCBI Taxonomy" id="1834189"/>
    <lineage>
        <taxon>Bacteria</taxon>
        <taxon>Bacillati</taxon>
        <taxon>Bacillota</taxon>
        <taxon>Bacilli</taxon>
        <taxon>Lactobacillales</taxon>
        <taxon>Enterococcaceae</taxon>
        <taxon>Enterococcus</taxon>
    </lineage>
</organism>
<gene>
    <name evidence="1" type="ORF">A5821_001330</name>
</gene>
<keyword evidence="2" id="KW-1185">Reference proteome</keyword>
<dbReference type="EMBL" id="CP147244">
    <property type="protein sequence ID" value="WYK00236.1"/>
    <property type="molecule type" value="Genomic_DNA"/>
</dbReference>
<dbReference type="AlphaFoldDB" id="A0AAQ3Y7H1"/>
<evidence type="ECO:0000313" key="1">
    <source>
        <dbReference type="EMBL" id="WYK00236.1"/>
    </source>
</evidence>
<sequence length="132" mass="15579">MSIQQRMNELFESKIVSYSMDILENKLSLELELLENEVITNYSVEFMNISTFYFINNTTDERKEIFPPEKDDYLELTSINLSNDIINISLDCEEEVWLKQYNGCGKVILEIWSKLVVLEADKFKVNNDIYDL</sequence>
<accession>A0AAQ3Y7H1</accession>
<proteinExistence type="predicted"/>
<protein>
    <submittedName>
        <fullName evidence="1">Uncharacterized protein</fullName>
    </submittedName>
</protein>
<reference evidence="1" key="1">
    <citation type="submission" date="2017-05" db="EMBL/GenBank/DDBJ databases">
        <authorList>
            <consortium name="The Broad Institute Genomics Platform"/>
            <consortium name="The Broad Institute Genomic Center for Infectious Diseases"/>
            <person name="Earl A."/>
            <person name="Manson A."/>
            <person name="Schwartman J."/>
            <person name="Gilmore M."/>
            <person name="Abouelleil A."/>
            <person name="Cao P."/>
            <person name="Chapman S."/>
            <person name="Cusick C."/>
            <person name="Shea T."/>
            <person name="Young S."/>
            <person name="Neafsey D."/>
            <person name="Nusbaum C."/>
            <person name="Birren B."/>
        </authorList>
    </citation>
    <scope>NUCLEOTIDE SEQUENCE</scope>
    <source>
        <strain evidence="1">7F3_DIV0205</strain>
    </source>
</reference>
<dbReference type="InterPro" id="IPR057808">
    <property type="entry name" value="YxiG"/>
</dbReference>
<evidence type="ECO:0000313" key="2">
    <source>
        <dbReference type="Proteomes" id="UP000194948"/>
    </source>
</evidence>
<name>A0AAQ3Y7H1_9ENTE</name>
<dbReference type="RefSeq" id="WP_086313791.1">
    <property type="nucleotide sequence ID" value="NZ_CP147244.1"/>
</dbReference>